<evidence type="ECO:0000313" key="2">
    <source>
        <dbReference type="EMBL" id="MFH4975205.1"/>
    </source>
</evidence>
<evidence type="ECO:0000313" key="3">
    <source>
        <dbReference type="Proteomes" id="UP001608902"/>
    </source>
</evidence>
<keyword evidence="1" id="KW-0472">Membrane</keyword>
<organism evidence="2 3">
    <name type="scientific">Gnathostoma spinigerum</name>
    <dbReference type="NCBI Taxonomy" id="75299"/>
    <lineage>
        <taxon>Eukaryota</taxon>
        <taxon>Metazoa</taxon>
        <taxon>Ecdysozoa</taxon>
        <taxon>Nematoda</taxon>
        <taxon>Chromadorea</taxon>
        <taxon>Rhabditida</taxon>
        <taxon>Spirurina</taxon>
        <taxon>Gnathostomatomorpha</taxon>
        <taxon>Gnathostomatoidea</taxon>
        <taxon>Gnathostomatidae</taxon>
        <taxon>Gnathostoma</taxon>
    </lineage>
</organism>
<sequence>MSLSERLYDRFFIEPYREERRKRLNRSRLDDIFYFSGVYDYKFVRLFVNFPIGFILSSALYAFECSSFHRDSQHSNDYS</sequence>
<dbReference type="AlphaFoldDB" id="A0ABD6E6B1"/>
<protein>
    <submittedName>
        <fullName evidence="2">Uncharacterized protein</fullName>
    </submittedName>
</protein>
<gene>
    <name evidence="2" type="ORF">AB6A40_001914</name>
</gene>
<keyword evidence="1" id="KW-0812">Transmembrane</keyword>
<evidence type="ECO:0000256" key="1">
    <source>
        <dbReference type="SAM" id="Phobius"/>
    </source>
</evidence>
<dbReference type="EMBL" id="JBGFUD010000770">
    <property type="protein sequence ID" value="MFH4975205.1"/>
    <property type="molecule type" value="Genomic_DNA"/>
</dbReference>
<proteinExistence type="predicted"/>
<name>A0ABD6E6B1_9BILA</name>
<feature type="transmembrane region" description="Helical" evidence="1">
    <location>
        <begin position="43"/>
        <end position="63"/>
    </location>
</feature>
<dbReference type="Proteomes" id="UP001608902">
    <property type="component" value="Unassembled WGS sequence"/>
</dbReference>
<reference evidence="2 3" key="1">
    <citation type="submission" date="2024-08" db="EMBL/GenBank/DDBJ databases">
        <title>Gnathostoma spinigerum genome.</title>
        <authorList>
            <person name="Gonzalez-Bertolin B."/>
            <person name="Monzon S."/>
            <person name="Zaballos A."/>
            <person name="Jimenez P."/>
            <person name="Dekumyoy P."/>
            <person name="Varona S."/>
            <person name="Cuesta I."/>
            <person name="Sumanam S."/>
            <person name="Adisakwattana P."/>
            <person name="Gasser R.B."/>
            <person name="Hernandez-Gonzalez A."/>
            <person name="Young N.D."/>
            <person name="Perteguer M.J."/>
        </authorList>
    </citation>
    <scope>NUCLEOTIDE SEQUENCE [LARGE SCALE GENOMIC DNA]</scope>
    <source>
        <strain evidence="2">AL3</strain>
        <tissue evidence="2">Liver</tissue>
    </source>
</reference>
<keyword evidence="3" id="KW-1185">Reference proteome</keyword>
<keyword evidence="1" id="KW-1133">Transmembrane helix</keyword>
<accession>A0ABD6E6B1</accession>
<comment type="caution">
    <text evidence="2">The sequence shown here is derived from an EMBL/GenBank/DDBJ whole genome shotgun (WGS) entry which is preliminary data.</text>
</comment>